<dbReference type="InterPro" id="IPR025911">
    <property type="entry name" value="ToxN/AbiQ_toxin"/>
</dbReference>
<dbReference type="OrthoDB" id="1655812at2"/>
<dbReference type="GO" id="GO:0003723">
    <property type="term" value="F:RNA binding"/>
    <property type="evidence" value="ECO:0007669"/>
    <property type="project" value="InterPro"/>
</dbReference>
<gene>
    <name evidence="1" type="ORF">FM121_13475</name>
</gene>
<dbReference type="EMBL" id="FWFD01000019">
    <property type="protein sequence ID" value="SLM87103.1"/>
    <property type="molecule type" value="Genomic_DNA"/>
</dbReference>
<keyword evidence="2" id="KW-1185">Reference proteome</keyword>
<evidence type="ECO:0000313" key="1">
    <source>
        <dbReference type="EMBL" id="SLM87103.1"/>
    </source>
</evidence>
<dbReference type="RefSeq" id="WP_086952720.1">
    <property type="nucleotide sequence ID" value="NZ_FWFD01000019.1"/>
</dbReference>
<sequence length="198" mass="23602">MSDIRNDKKLYVVSDGYIKKLQKEDYRVQNNYKGNRLYYKSKLTVPDNEDVNYYIPLSSAKESQKKINNQSVFKIYGSENDSEDFLGVLHVNNMIPVPDSKAKQWEPNNGNTDERYNMLIIKQSKFIFKNVDQIEKQAQLLFDSNNNNVDPEYFKKNKRNRSEIMLYKRIMPDLKKLEDVSIKENKKENRQDLEYDFN</sequence>
<dbReference type="Pfam" id="PF13958">
    <property type="entry name" value="ToxN_toxin"/>
    <property type="match status" value="1"/>
</dbReference>
<reference evidence="2" key="1">
    <citation type="submission" date="2017-02" db="EMBL/GenBank/DDBJ databases">
        <authorList>
            <person name="Dridi B."/>
        </authorList>
    </citation>
    <scope>NUCLEOTIDE SEQUENCE [LARGE SCALE GENOMIC DNA]</scope>
    <source>
        <strain evidence="2">bH819</strain>
    </source>
</reference>
<protein>
    <submittedName>
        <fullName evidence="1">Uncharacterized protein</fullName>
    </submittedName>
</protein>
<dbReference type="Proteomes" id="UP000195918">
    <property type="component" value="Unassembled WGS sequence"/>
</dbReference>
<organism evidence="1 2">
    <name type="scientific">Vagococcus fluvialis bH819</name>
    <dbReference type="NCBI Taxonomy" id="1255619"/>
    <lineage>
        <taxon>Bacteria</taxon>
        <taxon>Bacillati</taxon>
        <taxon>Bacillota</taxon>
        <taxon>Bacilli</taxon>
        <taxon>Lactobacillales</taxon>
        <taxon>Enterococcaceae</taxon>
        <taxon>Vagococcus</taxon>
    </lineage>
</organism>
<proteinExistence type="predicted"/>
<dbReference type="GO" id="GO:0004521">
    <property type="term" value="F:RNA endonuclease activity"/>
    <property type="evidence" value="ECO:0007669"/>
    <property type="project" value="InterPro"/>
</dbReference>
<dbReference type="InterPro" id="IPR053735">
    <property type="entry name" value="Type_III_TA_endoRNase"/>
</dbReference>
<dbReference type="Gene3D" id="3.10.129.130">
    <property type="match status" value="1"/>
</dbReference>
<dbReference type="AlphaFoldDB" id="A0A1X6WRX5"/>
<name>A0A1X6WRX5_9ENTE</name>
<evidence type="ECO:0000313" key="2">
    <source>
        <dbReference type="Proteomes" id="UP000195918"/>
    </source>
</evidence>
<accession>A0A1X6WRX5</accession>